<feature type="chain" id="PRO_5042480893" description="Dystroglycan-type cadherin-like domain-containing protein" evidence="3">
    <location>
        <begin position="22"/>
        <end position="1055"/>
    </location>
</feature>
<dbReference type="GO" id="GO:0016020">
    <property type="term" value="C:membrane"/>
    <property type="evidence" value="ECO:0007669"/>
    <property type="project" value="InterPro"/>
</dbReference>
<reference evidence="5 6" key="1">
    <citation type="journal article" date="2023" name="Mol. Phylogenet. Evol.">
        <title>Genome-scale phylogeny and comparative genomics of the fungal order Sordariales.</title>
        <authorList>
            <person name="Hensen N."/>
            <person name="Bonometti L."/>
            <person name="Westerberg I."/>
            <person name="Brannstrom I.O."/>
            <person name="Guillou S."/>
            <person name="Cros-Aarteil S."/>
            <person name="Calhoun S."/>
            <person name="Haridas S."/>
            <person name="Kuo A."/>
            <person name="Mondo S."/>
            <person name="Pangilinan J."/>
            <person name="Riley R."/>
            <person name="LaButti K."/>
            <person name="Andreopoulos B."/>
            <person name="Lipzen A."/>
            <person name="Chen C."/>
            <person name="Yan M."/>
            <person name="Daum C."/>
            <person name="Ng V."/>
            <person name="Clum A."/>
            <person name="Steindorff A."/>
            <person name="Ohm R.A."/>
            <person name="Martin F."/>
            <person name="Silar P."/>
            <person name="Natvig D.O."/>
            <person name="Lalanne C."/>
            <person name="Gautier V."/>
            <person name="Ament-Velasquez S.L."/>
            <person name="Kruys A."/>
            <person name="Hutchinson M.I."/>
            <person name="Powell A.J."/>
            <person name="Barry K."/>
            <person name="Miller A.N."/>
            <person name="Grigoriev I.V."/>
            <person name="Debuchy R."/>
            <person name="Gladieux P."/>
            <person name="Hiltunen Thoren M."/>
            <person name="Johannesson H."/>
        </authorList>
    </citation>
    <scope>NUCLEOTIDE SEQUENCE [LARGE SCALE GENOMIC DNA]</scope>
    <source>
        <strain evidence="5 6">FGSC 10403</strain>
    </source>
</reference>
<feature type="compositionally biased region" description="Polar residues" evidence="1">
    <location>
        <begin position="850"/>
        <end position="865"/>
    </location>
</feature>
<feature type="transmembrane region" description="Helical" evidence="2">
    <location>
        <begin position="467"/>
        <end position="493"/>
    </location>
</feature>
<feature type="region of interest" description="Disordered" evidence="1">
    <location>
        <begin position="776"/>
        <end position="799"/>
    </location>
</feature>
<dbReference type="GO" id="GO:0005509">
    <property type="term" value="F:calcium ion binding"/>
    <property type="evidence" value="ECO:0007669"/>
    <property type="project" value="InterPro"/>
</dbReference>
<dbReference type="RefSeq" id="XP_062696701.1">
    <property type="nucleotide sequence ID" value="XM_062837958.1"/>
</dbReference>
<feature type="region of interest" description="Disordered" evidence="1">
    <location>
        <begin position="904"/>
        <end position="1010"/>
    </location>
</feature>
<feature type="region of interest" description="Disordered" evidence="1">
    <location>
        <begin position="434"/>
        <end position="461"/>
    </location>
</feature>
<feature type="signal peptide" evidence="3">
    <location>
        <begin position="1"/>
        <end position="21"/>
    </location>
</feature>
<organism evidence="5 6">
    <name type="scientific">Neurospora hispaniola</name>
    <dbReference type="NCBI Taxonomy" id="588809"/>
    <lineage>
        <taxon>Eukaryota</taxon>
        <taxon>Fungi</taxon>
        <taxon>Dikarya</taxon>
        <taxon>Ascomycota</taxon>
        <taxon>Pezizomycotina</taxon>
        <taxon>Sordariomycetes</taxon>
        <taxon>Sordariomycetidae</taxon>
        <taxon>Sordariales</taxon>
        <taxon>Sordariaceae</taxon>
        <taxon>Neurospora</taxon>
    </lineage>
</organism>
<feature type="compositionally biased region" description="Polar residues" evidence="1">
    <location>
        <begin position="962"/>
        <end position="973"/>
    </location>
</feature>
<accession>A0AAJ0IEW8</accession>
<proteinExistence type="predicted"/>
<dbReference type="Gene3D" id="2.60.40.10">
    <property type="entry name" value="Immunoglobulins"/>
    <property type="match status" value="3"/>
</dbReference>
<gene>
    <name evidence="5" type="ORF">B0T23DRAFT_391732</name>
</gene>
<evidence type="ECO:0000256" key="1">
    <source>
        <dbReference type="SAM" id="MobiDB-lite"/>
    </source>
</evidence>
<evidence type="ECO:0000256" key="3">
    <source>
        <dbReference type="SAM" id="SignalP"/>
    </source>
</evidence>
<keyword evidence="2" id="KW-1133">Transmembrane helix</keyword>
<evidence type="ECO:0000256" key="2">
    <source>
        <dbReference type="SAM" id="Phobius"/>
    </source>
</evidence>
<dbReference type="Pfam" id="PF05345">
    <property type="entry name" value="He_PIG"/>
    <property type="match status" value="3"/>
</dbReference>
<feature type="region of interest" description="Disordered" evidence="1">
    <location>
        <begin position="547"/>
        <end position="568"/>
    </location>
</feature>
<dbReference type="InterPro" id="IPR015919">
    <property type="entry name" value="Cadherin-like_sf"/>
</dbReference>
<dbReference type="EMBL" id="JAULSX010000001">
    <property type="protein sequence ID" value="KAK3499068.1"/>
    <property type="molecule type" value="Genomic_DNA"/>
</dbReference>
<keyword evidence="6" id="KW-1185">Reference proteome</keyword>
<feature type="compositionally biased region" description="Basic and acidic residues" evidence="1">
    <location>
        <begin position="839"/>
        <end position="849"/>
    </location>
</feature>
<evidence type="ECO:0000259" key="4">
    <source>
        <dbReference type="SMART" id="SM00736"/>
    </source>
</evidence>
<feature type="domain" description="Dystroglycan-type cadherin-like" evidence="4">
    <location>
        <begin position="24"/>
        <end position="108"/>
    </location>
</feature>
<dbReference type="InterPro" id="IPR006644">
    <property type="entry name" value="Cadg"/>
</dbReference>
<dbReference type="AlphaFoldDB" id="A0AAJ0IEW8"/>
<feature type="domain" description="Dystroglycan-type cadherin-like" evidence="4">
    <location>
        <begin position="144"/>
        <end position="241"/>
    </location>
</feature>
<keyword evidence="2" id="KW-0812">Transmembrane</keyword>
<protein>
    <recommendedName>
        <fullName evidence="4">Dystroglycan-type cadherin-like domain-containing protein</fullName>
    </recommendedName>
</protein>
<keyword evidence="2" id="KW-0472">Membrane</keyword>
<dbReference type="SUPFAM" id="SSF49313">
    <property type="entry name" value="Cadherin-like"/>
    <property type="match status" value="3"/>
</dbReference>
<sequence>MASLLRLLASLLFLSVAVSNASPGVYFPISSQIPPVARIGEPFSFIFSKSTFTSTSSITYSLANSPNWLSIDSDARKLYGTPKEADVGLGDRVNVPFGLVATDETGSTTLDISLIVSRKAGPKLDIPLNQQIPGFGFFSNPYTILSPPMNQFSFVLDPKTFSVPSDKPLTYYAIMSDNTPLPAWISFDAGKLAFSGQTPAFGALVNPPQTFEFQLLATDTPGFADASLRFNIVVGNHRVTADQTTVVINATAGKPFSYDGLRGSIDVDGQTMPSGDGIIVASTFNTPSWLTLDMDSLHITGTPPLTAKSTNFTLTLEDSFADRFNLTVMVQVSGTQAQNLGMLKEELPVIQAHAGEHINFDLDPFLKDPDGTEVVVDDDASPSWIHVSEGTIFCDVPKSSKDSIVSATIRLTSKASGASESVLLSVHMLADSGDAADTTDADSNPGSTSTGDLGDTKPTQKHAPTPIGLILLVTILPGLLLLGALMGMLICCLRRRREAKRPKLSTRDISGPLPGTFTINVTGPDGQSSMEHITGPHNTQSTISHMSLAEQDRKSDPESGISRHQSFDADVPRPLSTVRMLPTNEELLPASSSLLDITGSPLMSGAITGTPRNRRHERTQTLLSHISETSYYEEHSSGITIENTLEFLGNSNTRGSFRDGVEVDIPCLGDLSSIQPTPNSAYTGESYWSKLGSGPSVHNRSPAIGSVHNDPTGAARTQPAMLVRKLVWPWFKGRVISIKGVAEKFGEAAKTTLAGLPSLSSVRASLHDKTPDISLLSNKQSESSDIPDFPSPPQGTKRPIMTKYARPVTRRAVGTGRIVIPRQRLVSTKVEVVGGPTEDLYKPAEDKKQASPTSSFDRPSRNSLGISYADMASNSPFHQSSTWSTIPSSHEWHDETLQSLENADSVLPSSSLRRSRSASQPNWAPYKDSLSNINDGASSKYPQSQWSFAPIPRPQPLGDASSIASQGLSNSVSGHARAPTLSSVGFSKAPSSLRLDGNENTHNDDAEKENKWAGGTSDFLNVLLNNRLLYGYGHQGVQDSRASLALLTSKRTSYM</sequence>
<feature type="compositionally biased region" description="Basic and acidic residues" evidence="1">
    <location>
        <begin position="996"/>
        <end position="1010"/>
    </location>
</feature>
<comment type="caution">
    <text evidence="5">The sequence shown here is derived from an EMBL/GenBank/DDBJ whole genome shotgun (WGS) entry which is preliminary data.</text>
</comment>
<dbReference type="Proteomes" id="UP001285908">
    <property type="component" value="Unassembled WGS sequence"/>
</dbReference>
<feature type="compositionally biased region" description="Polar residues" evidence="1">
    <location>
        <begin position="929"/>
        <end position="947"/>
    </location>
</feature>
<feature type="compositionally biased region" description="Low complexity" evidence="1">
    <location>
        <begin position="434"/>
        <end position="443"/>
    </location>
</feature>
<name>A0AAJ0IEW8_9PEZI</name>
<dbReference type="InterPro" id="IPR013783">
    <property type="entry name" value="Ig-like_fold"/>
</dbReference>
<feature type="region of interest" description="Disordered" evidence="1">
    <location>
        <begin position="837"/>
        <end position="868"/>
    </location>
</feature>
<evidence type="ECO:0000313" key="5">
    <source>
        <dbReference type="EMBL" id="KAK3499068.1"/>
    </source>
</evidence>
<keyword evidence="3" id="KW-0732">Signal</keyword>
<dbReference type="GeneID" id="87875580"/>
<evidence type="ECO:0000313" key="6">
    <source>
        <dbReference type="Proteomes" id="UP001285908"/>
    </source>
</evidence>
<dbReference type="SMART" id="SM00736">
    <property type="entry name" value="CADG"/>
    <property type="match status" value="2"/>
</dbReference>